<name>A0A1M5WWU0_9FIRM</name>
<dbReference type="AlphaFoldDB" id="A0A1M5WWU0"/>
<dbReference type="EMBL" id="FQXV01000004">
    <property type="protein sequence ID" value="SHH92116.1"/>
    <property type="molecule type" value="Genomic_DNA"/>
</dbReference>
<keyword evidence="3" id="KW-1185">Reference proteome</keyword>
<dbReference type="STRING" id="1123282.SAMN02745823_01440"/>
<keyword evidence="1" id="KW-0472">Membrane</keyword>
<feature type="transmembrane region" description="Helical" evidence="1">
    <location>
        <begin position="12"/>
        <end position="34"/>
    </location>
</feature>
<protein>
    <recommendedName>
        <fullName evidence="4">DUF4330 domain-containing protein</fullName>
    </recommendedName>
</protein>
<dbReference type="PROSITE" id="PS51257">
    <property type="entry name" value="PROKAR_LIPOPROTEIN"/>
    <property type="match status" value="1"/>
</dbReference>
<evidence type="ECO:0008006" key="4">
    <source>
        <dbReference type="Google" id="ProtNLM"/>
    </source>
</evidence>
<proteinExistence type="predicted"/>
<accession>A0A1M5WWU0</accession>
<dbReference type="OrthoDB" id="2086693at2"/>
<dbReference type="RefSeq" id="WP_073077200.1">
    <property type="nucleotide sequence ID" value="NZ_FQXV01000004.1"/>
</dbReference>
<evidence type="ECO:0000313" key="3">
    <source>
        <dbReference type="Proteomes" id="UP000183995"/>
    </source>
</evidence>
<organism evidence="2 3">
    <name type="scientific">Sporobacter termitidis DSM 10068</name>
    <dbReference type="NCBI Taxonomy" id="1123282"/>
    <lineage>
        <taxon>Bacteria</taxon>
        <taxon>Bacillati</taxon>
        <taxon>Bacillota</taxon>
        <taxon>Clostridia</taxon>
        <taxon>Eubacteriales</taxon>
        <taxon>Oscillospiraceae</taxon>
        <taxon>Sporobacter</taxon>
    </lineage>
</organism>
<sequence length="168" mass="17842">MENKQNKPRFKISIFDIIIIVVVIIVACVLIFVWRSSGKSSNPAANTKSVHYSIELSGMLAGTPEKIKTGDTIMDSDKKFIIGTVESVSIAPATSDTKDYMTGDTLRSEVPGKETATVALVCDASSTDSQITAASGYVIRVGQEVHAAGPGYAGLGYIVAINREDLGQ</sequence>
<evidence type="ECO:0000313" key="2">
    <source>
        <dbReference type="EMBL" id="SHH92116.1"/>
    </source>
</evidence>
<reference evidence="2 3" key="1">
    <citation type="submission" date="2016-11" db="EMBL/GenBank/DDBJ databases">
        <authorList>
            <person name="Jaros S."/>
            <person name="Januszkiewicz K."/>
            <person name="Wedrychowicz H."/>
        </authorList>
    </citation>
    <scope>NUCLEOTIDE SEQUENCE [LARGE SCALE GENOMIC DNA]</scope>
    <source>
        <strain evidence="2 3">DSM 10068</strain>
    </source>
</reference>
<dbReference type="InterPro" id="IPR025480">
    <property type="entry name" value="DUF4330"/>
</dbReference>
<keyword evidence="1" id="KW-1133">Transmembrane helix</keyword>
<dbReference type="Pfam" id="PF14221">
    <property type="entry name" value="DUF4330"/>
    <property type="match status" value="1"/>
</dbReference>
<dbReference type="Proteomes" id="UP000183995">
    <property type="component" value="Unassembled WGS sequence"/>
</dbReference>
<gene>
    <name evidence="2" type="ORF">SAMN02745823_01440</name>
</gene>
<evidence type="ECO:0000256" key="1">
    <source>
        <dbReference type="SAM" id="Phobius"/>
    </source>
</evidence>
<keyword evidence="1" id="KW-0812">Transmembrane</keyword>